<dbReference type="GeneID" id="92974914"/>
<dbReference type="KEGG" id="cfar:CI104_03390"/>
<dbReference type="OrthoDB" id="5674026at2"/>
<organism evidence="1">
    <name type="scientific">Citrobacter farmeri</name>
    <dbReference type="NCBI Taxonomy" id="67824"/>
    <lineage>
        <taxon>Bacteria</taxon>
        <taxon>Pseudomonadati</taxon>
        <taxon>Pseudomonadota</taxon>
        <taxon>Gammaproteobacteria</taxon>
        <taxon>Enterobacterales</taxon>
        <taxon>Enterobacteriaceae</taxon>
        <taxon>Citrobacter</taxon>
    </lineage>
</organism>
<dbReference type="Gene3D" id="2.30.110.20">
    <property type="entry name" value="Hcp1-like"/>
    <property type="match status" value="1"/>
</dbReference>
<dbReference type="AlphaFoldDB" id="A0A8H9NTA2"/>
<dbReference type="PANTHER" id="PTHR34319">
    <property type="entry name" value="MAJOR EXPORTED PROTEIN"/>
    <property type="match status" value="1"/>
</dbReference>
<protein>
    <submittedName>
        <fullName evidence="1">Hcp family type VI secretion system effector</fullName>
    </submittedName>
</protein>
<dbReference type="EMBL" id="DACSDU010000004">
    <property type="protein sequence ID" value="HAT1585067.1"/>
    <property type="molecule type" value="Genomic_DNA"/>
</dbReference>
<gene>
    <name evidence="1" type="ORF">I8Y00_001390</name>
</gene>
<name>A0A8H9NTA2_9ENTR</name>
<dbReference type="Proteomes" id="UP000864563">
    <property type="component" value="Unassembled WGS sequence"/>
</dbReference>
<proteinExistence type="predicted"/>
<reference evidence="1" key="2">
    <citation type="submission" date="2020-11" db="EMBL/GenBank/DDBJ databases">
        <authorList>
            <consortium name="NCBI Pathogen Detection Project"/>
        </authorList>
    </citation>
    <scope>NUCLEOTIDE SEQUENCE</scope>
    <source>
        <strain evidence="1">YDC697-2</strain>
    </source>
</reference>
<dbReference type="NCBIfam" id="TIGR03344">
    <property type="entry name" value="VI_effect_Hcp1"/>
    <property type="match status" value="1"/>
</dbReference>
<reference evidence="1" key="1">
    <citation type="journal article" date="2018" name="Genome Biol.">
        <title>SKESA: strategic k-mer extension for scrupulous assemblies.</title>
        <authorList>
            <person name="Souvorov A."/>
            <person name="Agarwala R."/>
            <person name="Lipman D.J."/>
        </authorList>
    </citation>
    <scope>NUCLEOTIDE SEQUENCE</scope>
    <source>
        <strain evidence="1">YDC697-2</strain>
    </source>
</reference>
<dbReference type="RefSeq" id="WP_042325296.1">
    <property type="nucleotide sequence ID" value="NZ_CABMNX010000001.1"/>
</dbReference>
<dbReference type="SUPFAM" id="SSF141452">
    <property type="entry name" value="Hcp1-like"/>
    <property type="match status" value="1"/>
</dbReference>
<dbReference type="InterPro" id="IPR036624">
    <property type="entry name" value="Hcp1-lik_sf"/>
</dbReference>
<dbReference type="InterPro" id="IPR008514">
    <property type="entry name" value="T6SS_Hcp"/>
</dbReference>
<dbReference type="PANTHER" id="PTHR34319:SF6">
    <property type="entry name" value="MAJOR EXPORTED PROTEIN"/>
    <property type="match status" value="1"/>
</dbReference>
<dbReference type="Pfam" id="PF05638">
    <property type="entry name" value="T6SS_HCP"/>
    <property type="match status" value="1"/>
</dbReference>
<evidence type="ECO:0000313" key="1">
    <source>
        <dbReference type="EMBL" id="HAT1585067.1"/>
    </source>
</evidence>
<comment type="caution">
    <text evidence="1">The sequence shown here is derived from an EMBL/GenBank/DDBJ whole genome shotgun (WGS) entry which is preliminary data.</text>
</comment>
<sequence>MAIPAYLWLKDDGGADIKGGVDVRGREGSIEVLGFGHGLFLPTDNNTGKITGTRVHSALNFEKEFDYSSPYLYKAVATGQTLKSAEFKWYKINDAGQEVEYFNMLLEGVKIVSVCPLMHNCKNESTEKHNHLEGIALRYDKITWKHCDGNIIFSDSWNER</sequence>
<accession>A0A8H9NTA2</accession>
<dbReference type="InterPro" id="IPR052947">
    <property type="entry name" value="T6SS_Hcp1_domain"/>
</dbReference>